<evidence type="ECO:0000256" key="1">
    <source>
        <dbReference type="ARBA" id="ARBA00022612"/>
    </source>
</evidence>
<accession>A0ABS9DRB6</accession>
<dbReference type="EMBL" id="JAKGBZ010000001">
    <property type="protein sequence ID" value="MCF3945293.1"/>
    <property type="molecule type" value="Genomic_DNA"/>
</dbReference>
<sequence>MTHRAGLARDEFGLAGFRDFAETILSVRGDRPARHHVALIEALERVAEGAIDRLMVQMPPGAAKSTYASVLFPAFWFARRPESEVIAACHTASLAEHFGRQLRGVIAEHGEALGLRLDAGSRAAGRFGLVSGGQYFATGVRGPITGRRADLILIDDPVKSWAEADSRSARDALDGWYRAELLSRLKPGGRIVLIMTRWHKDDLAGRLGRTEDGWTVLRFPALAEPDDPLGRAVGEALWPEWENAAAISRKRAAVGERAFMALYQQNPTSDSGQQFDVDRVVLITEVPPVLRTVRAWDLAASVATPGRDPDWTVGLKLGRLEDGRYVVLDIVRVRERPTDVEQLLVGIATKDGVGTAIALAQDPGQAGVAQIEHYKRRLAAFQVMSSPESGAKMTRAMPAAAELGSGRMMVLRAEWTAAFLDELQAFPNGEKDDQVDALSRAVITIAKLPALSRRIDLSLLGR</sequence>
<dbReference type="RefSeq" id="WP_235702527.1">
    <property type="nucleotide sequence ID" value="NZ_JAKGBZ010000001.1"/>
</dbReference>
<organism evidence="3 4">
    <name type="scientific">Acidiphilium iwatense</name>
    <dbReference type="NCBI Taxonomy" id="768198"/>
    <lineage>
        <taxon>Bacteria</taxon>
        <taxon>Pseudomonadati</taxon>
        <taxon>Pseudomonadota</taxon>
        <taxon>Alphaproteobacteria</taxon>
        <taxon>Acetobacterales</taxon>
        <taxon>Acidocellaceae</taxon>
        <taxon>Acidiphilium</taxon>
    </lineage>
</organism>
<dbReference type="Pfam" id="PF17289">
    <property type="entry name" value="Terminase_6C"/>
    <property type="match status" value="1"/>
</dbReference>
<evidence type="ECO:0000313" key="4">
    <source>
        <dbReference type="Proteomes" id="UP001521209"/>
    </source>
</evidence>
<evidence type="ECO:0000259" key="2">
    <source>
        <dbReference type="Pfam" id="PF17289"/>
    </source>
</evidence>
<reference evidence="3 4" key="1">
    <citation type="submission" date="2022-01" db="EMBL/GenBank/DDBJ databases">
        <authorList>
            <person name="Won M."/>
            <person name="Kim S.-J."/>
            <person name="Kwon S.-W."/>
        </authorList>
    </citation>
    <scope>NUCLEOTIDE SEQUENCE [LARGE SCALE GENOMIC DNA]</scope>
    <source>
        <strain evidence="3 4">KCTC 23505</strain>
    </source>
</reference>
<proteinExistence type="predicted"/>
<feature type="domain" description="Terminase large subunit gp17-like C-terminal" evidence="2">
    <location>
        <begin position="295"/>
        <end position="442"/>
    </location>
</feature>
<protein>
    <submittedName>
        <fullName evidence="3">Phage terminase large subunit</fullName>
    </submittedName>
</protein>
<comment type="caution">
    <text evidence="3">The sequence shown here is derived from an EMBL/GenBank/DDBJ whole genome shotgun (WGS) entry which is preliminary data.</text>
</comment>
<dbReference type="InterPro" id="IPR006517">
    <property type="entry name" value="Phage_terminase_lsu-like_C"/>
</dbReference>
<dbReference type="Pfam" id="PF03237">
    <property type="entry name" value="Terminase_6N"/>
    <property type="match status" value="1"/>
</dbReference>
<evidence type="ECO:0000313" key="3">
    <source>
        <dbReference type="EMBL" id="MCF3945293.1"/>
    </source>
</evidence>
<gene>
    <name evidence="3" type="primary">terL</name>
    <name evidence="3" type="ORF">L2A60_01160</name>
</gene>
<dbReference type="Proteomes" id="UP001521209">
    <property type="component" value="Unassembled WGS sequence"/>
</dbReference>
<dbReference type="NCBIfam" id="TIGR01630">
    <property type="entry name" value="psiM2_ORF9"/>
    <property type="match status" value="1"/>
</dbReference>
<keyword evidence="1" id="KW-1188">Viral release from host cell</keyword>
<keyword evidence="4" id="KW-1185">Reference proteome</keyword>
<name>A0ABS9DRB6_9PROT</name>
<dbReference type="InterPro" id="IPR035421">
    <property type="entry name" value="Terminase_6C"/>
</dbReference>